<keyword evidence="1" id="KW-1133">Transmembrane helix</keyword>
<evidence type="ECO:0000256" key="2">
    <source>
        <dbReference type="SAM" id="SignalP"/>
    </source>
</evidence>
<feature type="signal peptide" evidence="2">
    <location>
        <begin position="1"/>
        <end position="17"/>
    </location>
</feature>
<keyword evidence="1" id="KW-0472">Membrane</keyword>
<protein>
    <submittedName>
        <fullName evidence="3">Uncharacterized protein</fullName>
    </submittedName>
</protein>
<dbReference type="AlphaFoldDB" id="A0A811JRN6"/>
<dbReference type="OrthoDB" id="10580581at2759"/>
<feature type="chain" id="PRO_5044131586" evidence="2">
    <location>
        <begin position="18"/>
        <end position="178"/>
    </location>
</feature>
<proteinExistence type="predicted"/>
<comment type="caution">
    <text evidence="3">The sequence shown here is derived from an EMBL/GenBank/DDBJ whole genome shotgun (WGS) entry which is preliminary data.</text>
</comment>
<keyword evidence="2" id="KW-0732">Signal</keyword>
<evidence type="ECO:0000313" key="4">
    <source>
        <dbReference type="Proteomes" id="UP000614601"/>
    </source>
</evidence>
<sequence>MSMTLTLIAISFPAWEAALTITGATQAKGLWLDCFSDNMTVIMSNKTECVMNEDSYAEVSLAMAGTSILLQWSAIIWSIFSFCVCCCPALFGPIGALKFVACCLNISTVYYWYSQTRDEFFEYLDEANAHGADTSFFTTYFNPAAFCLYIMFASAFILLVVTILAQFIQYLLSKAKVG</sequence>
<organism evidence="3 4">
    <name type="scientific">Bursaphelenchus okinawaensis</name>
    <dbReference type="NCBI Taxonomy" id="465554"/>
    <lineage>
        <taxon>Eukaryota</taxon>
        <taxon>Metazoa</taxon>
        <taxon>Ecdysozoa</taxon>
        <taxon>Nematoda</taxon>
        <taxon>Chromadorea</taxon>
        <taxon>Rhabditida</taxon>
        <taxon>Tylenchina</taxon>
        <taxon>Tylenchomorpha</taxon>
        <taxon>Aphelenchoidea</taxon>
        <taxon>Aphelenchoididae</taxon>
        <taxon>Bursaphelenchus</taxon>
    </lineage>
</organism>
<evidence type="ECO:0000313" key="3">
    <source>
        <dbReference type="EMBL" id="CAD5205934.1"/>
    </source>
</evidence>
<keyword evidence="1" id="KW-0812">Transmembrane</keyword>
<keyword evidence="4" id="KW-1185">Reference proteome</keyword>
<reference evidence="3" key="1">
    <citation type="submission" date="2020-09" db="EMBL/GenBank/DDBJ databases">
        <authorList>
            <person name="Kikuchi T."/>
        </authorList>
    </citation>
    <scope>NUCLEOTIDE SEQUENCE</scope>
    <source>
        <strain evidence="3">SH1</strain>
    </source>
</reference>
<dbReference type="Proteomes" id="UP000614601">
    <property type="component" value="Unassembled WGS sequence"/>
</dbReference>
<accession>A0A811JRN6</accession>
<gene>
    <name evidence="3" type="ORF">BOKJ2_LOCUS618</name>
</gene>
<dbReference type="EMBL" id="CAJFCW020000001">
    <property type="protein sequence ID" value="CAG9079875.1"/>
    <property type="molecule type" value="Genomic_DNA"/>
</dbReference>
<feature type="transmembrane region" description="Helical" evidence="1">
    <location>
        <begin position="69"/>
        <end position="91"/>
    </location>
</feature>
<dbReference type="Proteomes" id="UP000783686">
    <property type="component" value="Unassembled WGS sequence"/>
</dbReference>
<feature type="transmembrane region" description="Helical" evidence="1">
    <location>
        <begin position="148"/>
        <end position="172"/>
    </location>
</feature>
<name>A0A811JRN6_9BILA</name>
<evidence type="ECO:0000256" key="1">
    <source>
        <dbReference type="SAM" id="Phobius"/>
    </source>
</evidence>
<dbReference type="EMBL" id="CAJFDH010000001">
    <property type="protein sequence ID" value="CAD5205934.1"/>
    <property type="molecule type" value="Genomic_DNA"/>
</dbReference>
<feature type="transmembrane region" description="Helical" evidence="1">
    <location>
        <begin position="96"/>
        <end position="113"/>
    </location>
</feature>
<dbReference type="Gene3D" id="1.20.140.150">
    <property type="match status" value="1"/>
</dbReference>